<feature type="domain" description="Methyltransferase type 11" evidence="4">
    <location>
        <begin position="42"/>
        <end position="130"/>
    </location>
</feature>
<dbReference type="AlphaFoldDB" id="A0A8J3KSB7"/>
<dbReference type="EMBL" id="BONH01000055">
    <property type="protein sequence ID" value="GIG02559.1"/>
    <property type="molecule type" value="Genomic_DNA"/>
</dbReference>
<comment type="caution">
    <text evidence="5">The sequence shown here is derived from an EMBL/GenBank/DDBJ whole genome shotgun (WGS) entry which is preliminary data.</text>
</comment>
<dbReference type="InterPro" id="IPR013216">
    <property type="entry name" value="Methyltransf_11"/>
</dbReference>
<dbReference type="InterPro" id="IPR051052">
    <property type="entry name" value="Diverse_substrate_MTase"/>
</dbReference>
<protein>
    <submittedName>
        <fullName evidence="5">Putative methyltransferase</fullName>
    </submittedName>
</protein>
<dbReference type="CDD" id="cd02440">
    <property type="entry name" value="AdoMet_MTases"/>
    <property type="match status" value="1"/>
</dbReference>
<proteinExistence type="inferred from homology"/>
<dbReference type="Proteomes" id="UP000659904">
    <property type="component" value="Unassembled WGS sequence"/>
</dbReference>
<evidence type="ECO:0000256" key="3">
    <source>
        <dbReference type="ARBA" id="ARBA00022679"/>
    </source>
</evidence>
<dbReference type="InterPro" id="IPR029063">
    <property type="entry name" value="SAM-dependent_MTases_sf"/>
</dbReference>
<dbReference type="GO" id="GO:0008757">
    <property type="term" value="F:S-adenosylmethionine-dependent methyltransferase activity"/>
    <property type="evidence" value="ECO:0007669"/>
    <property type="project" value="InterPro"/>
</dbReference>
<keyword evidence="6" id="KW-1185">Reference proteome</keyword>
<organism evidence="5 6">
    <name type="scientific">Catellatospora citrea</name>
    <dbReference type="NCBI Taxonomy" id="53366"/>
    <lineage>
        <taxon>Bacteria</taxon>
        <taxon>Bacillati</taxon>
        <taxon>Actinomycetota</taxon>
        <taxon>Actinomycetes</taxon>
        <taxon>Micromonosporales</taxon>
        <taxon>Micromonosporaceae</taxon>
        <taxon>Catellatospora</taxon>
    </lineage>
</organism>
<dbReference type="SUPFAM" id="SSF53335">
    <property type="entry name" value="S-adenosyl-L-methionine-dependent methyltransferases"/>
    <property type="match status" value="1"/>
</dbReference>
<name>A0A8J3KSB7_9ACTN</name>
<evidence type="ECO:0000256" key="2">
    <source>
        <dbReference type="ARBA" id="ARBA00022603"/>
    </source>
</evidence>
<sequence length="242" mass="26764">MDPIEEHRLSFGAAAQVYQQSRPSYPTEALTWAIGTAPGRVVDLGAGTGQLTRVALAAGFEVVPVEPDPGMRAELDAATPGTVALEGSAESIPLPDGYADAVVVGTAYHWFDKERAHPEIVRVLRPGGVFAPMRNDRDVSVDWVRQLDVIIRSALFHRPENAEFGELFAPFEQAEFRHSVTQTPQGLLDLIATRSWYLVAPEDERRRLRDGIRELCATHPDLAGRDSFPLPYVTKVLRTVRR</sequence>
<evidence type="ECO:0000313" key="5">
    <source>
        <dbReference type="EMBL" id="GIG02559.1"/>
    </source>
</evidence>
<reference evidence="5 6" key="1">
    <citation type="submission" date="2021-01" db="EMBL/GenBank/DDBJ databases">
        <title>Whole genome shotgun sequence of Catellatospora citrea NBRC 14495.</title>
        <authorList>
            <person name="Komaki H."/>
            <person name="Tamura T."/>
        </authorList>
    </citation>
    <scope>NUCLEOTIDE SEQUENCE [LARGE SCALE GENOMIC DNA]</scope>
    <source>
        <strain evidence="5 6">NBRC 14495</strain>
    </source>
</reference>
<dbReference type="PANTHER" id="PTHR44942:SF4">
    <property type="entry name" value="METHYLTRANSFERASE TYPE 11 DOMAIN-CONTAINING PROTEIN"/>
    <property type="match status" value="1"/>
</dbReference>
<evidence type="ECO:0000259" key="4">
    <source>
        <dbReference type="Pfam" id="PF08241"/>
    </source>
</evidence>
<dbReference type="PANTHER" id="PTHR44942">
    <property type="entry name" value="METHYLTRANSF_11 DOMAIN-CONTAINING PROTEIN"/>
    <property type="match status" value="1"/>
</dbReference>
<dbReference type="RefSeq" id="WP_120317402.1">
    <property type="nucleotide sequence ID" value="NZ_BONH01000055.1"/>
</dbReference>
<keyword evidence="2 5" id="KW-0489">Methyltransferase</keyword>
<evidence type="ECO:0000256" key="1">
    <source>
        <dbReference type="ARBA" id="ARBA00008361"/>
    </source>
</evidence>
<dbReference type="Gene3D" id="3.40.50.150">
    <property type="entry name" value="Vaccinia Virus protein VP39"/>
    <property type="match status" value="1"/>
</dbReference>
<keyword evidence="3" id="KW-0808">Transferase</keyword>
<dbReference type="GO" id="GO:0032259">
    <property type="term" value="P:methylation"/>
    <property type="evidence" value="ECO:0007669"/>
    <property type="project" value="UniProtKB-KW"/>
</dbReference>
<evidence type="ECO:0000313" key="6">
    <source>
        <dbReference type="Proteomes" id="UP000659904"/>
    </source>
</evidence>
<comment type="similarity">
    <text evidence="1">Belongs to the methyltransferase superfamily.</text>
</comment>
<dbReference type="Pfam" id="PF08241">
    <property type="entry name" value="Methyltransf_11"/>
    <property type="match status" value="1"/>
</dbReference>
<gene>
    <name evidence="5" type="ORF">Cci01nite_76520</name>
</gene>
<accession>A0A8J3KSB7</accession>